<dbReference type="AlphaFoldDB" id="A0AAV2SAR5"/>
<name>A0AAV2SAR5_MEGNR</name>
<dbReference type="EMBL" id="CAXKWB010057808">
    <property type="protein sequence ID" value="CAL4179896.1"/>
    <property type="molecule type" value="Genomic_DNA"/>
</dbReference>
<organism evidence="1 2">
    <name type="scientific">Meganyctiphanes norvegica</name>
    <name type="common">Northern krill</name>
    <name type="synonym">Thysanopoda norvegica</name>
    <dbReference type="NCBI Taxonomy" id="48144"/>
    <lineage>
        <taxon>Eukaryota</taxon>
        <taxon>Metazoa</taxon>
        <taxon>Ecdysozoa</taxon>
        <taxon>Arthropoda</taxon>
        <taxon>Crustacea</taxon>
        <taxon>Multicrustacea</taxon>
        <taxon>Malacostraca</taxon>
        <taxon>Eumalacostraca</taxon>
        <taxon>Eucarida</taxon>
        <taxon>Euphausiacea</taxon>
        <taxon>Euphausiidae</taxon>
        <taxon>Meganyctiphanes</taxon>
    </lineage>
</organism>
<evidence type="ECO:0000313" key="2">
    <source>
        <dbReference type="Proteomes" id="UP001497623"/>
    </source>
</evidence>
<protein>
    <submittedName>
        <fullName evidence="1">Uncharacterized protein</fullName>
    </submittedName>
</protein>
<evidence type="ECO:0000313" key="1">
    <source>
        <dbReference type="EMBL" id="CAL4179896.1"/>
    </source>
</evidence>
<feature type="non-terminal residue" evidence="1">
    <location>
        <position position="1"/>
    </location>
</feature>
<dbReference type="InterPro" id="IPR011009">
    <property type="entry name" value="Kinase-like_dom_sf"/>
</dbReference>
<dbReference type="Proteomes" id="UP001497623">
    <property type="component" value="Unassembled WGS sequence"/>
</dbReference>
<proteinExistence type="predicted"/>
<dbReference type="GO" id="GO:0005829">
    <property type="term" value="C:cytosol"/>
    <property type="evidence" value="ECO:0007669"/>
    <property type="project" value="TreeGrafter"/>
</dbReference>
<sequence>FKSLNEIFNSNAAFYQLQKCRFFTRKLVAQTFCTPNIAVLLISPQDVSPGRPYPHVLRIWDYGIMKHASTSISYGHIEIREIDQKTQKIPIVKGIILKSIDLINNLLQVKQRKRLTVDKSLVHLWLQDYQCWCDLRELENQVGVRYITHSSDDARWEAQRRRENALDSTIPASTTS</sequence>
<gene>
    <name evidence="1" type="ORF">MNOR_LOCUS35244</name>
</gene>
<dbReference type="PANTHER" id="PTHR22968">
    <property type="entry name" value="PROTEIN KINASE C, MU"/>
    <property type="match status" value="1"/>
</dbReference>
<dbReference type="SUPFAM" id="SSF56112">
    <property type="entry name" value="Protein kinase-like (PK-like)"/>
    <property type="match status" value="1"/>
</dbReference>
<dbReference type="GO" id="GO:0035556">
    <property type="term" value="P:intracellular signal transduction"/>
    <property type="evidence" value="ECO:0007669"/>
    <property type="project" value="TreeGrafter"/>
</dbReference>
<dbReference type="GO" id="GO:0004674">
    <property type="term" value="F:protein serine/threonine kinase activity"/>
    <property type="evidence" value="ECO:0007669"/>
    <property type="project" value="UniProtKB-KW"/>
</dbReference>
<keyword evidence="2" id="KW-1185">Reference proteome</keyword>
<comment type="caution">
    <text evidence="1">The sequence shown here is derived from an EMBL/GenBank/DDBJ whole genome shotgun (WGS) entry which is preliminary data.</text>
</comment>
<accession>A0AAV2SAR5</accession>
<reference evidence="1 2" key="1">
    <citation type="submission" date="2024-05" db="EMBL/GenBank/DDBJ databases">
        <authorList>
            <person name="Wallberg A."/>
        </authorList>
    </citation>
    <scope>NUCLEOTIDE SEQUENCE [LARGE SCALE GENOMIC DNA]</scope>
</reference>
<dbReference type="GO" id="GO:0007200">
    <property type="term" value="P:phospholipase C-activating G protein-coupled receptor signaling pathway"/>
    <property type="evidence" value="ECO:0007669"/>
    <property type="project" value="TreeGrafter"/>
</dbReference>
<dbReference type="PANTHER" id="PTHR22968:SF24">
    <property type="entry name" value="SERINE_THREONINE-PROTEIN KINASE"/>
    <property type="match status" value="1"/>
</dbReference>
<feature type="non-terminal residue" evidence="1">
    <location>
        <position position="176"/>
    </location>
</feature>
<dbReference type="GO" id="GO:0008270">
    <property type="term" value="F:zinc ion binding"/>
    <property type="evidence" value="ECO:0007669"/>
    <property type="project" value="UniProtKB-KW"/>
</dbReference>